<organism evidence="2 3">
    <name type="scientific">Plakobranchus ocellatus</name>
    <dbReference type="NCBI Taxonomy" id="259542"/>
    <lineage>
        <taxon>Eukaryota</taxon>
        <taxon>Metazoa</taxon>
        <taxon>Spiralia</taxon>
        <taxon>Lophotrochozoa</taxon>
        <taxon>Mollusca</taxon>
        <taxon>Gastropoda</taxon>
        <taxon>Heterobranchia</taxon>
        <taxon>Euthyneura</taxon>
        <taxon>Panpulmonata</taxon>
        <taxon>Sacoglossa</taxon>
        <taxon>Placobranchoidea</taxon>
        <taxon>Plakobranchidae</taxon>
        <taxon>Plakobranchus</taxon>
    </lineage>
</organism>
<accession>A0AAV4C2E6</accession>
<evidence type="ECO:0000256" key="1">
    <source>
        <dbReference type="SAM" id="MobiDB-lite"/>
    </source>
</evidence>
<comment type="caution">
    <text evidence="2">The sequence shown here is derived from an EMBL/GenBank/DDBJ whole genome shotgun (WGS) entry which is preliminary data.</text>
</comment>
<evidence type="ECO:0000313" key="3">
    <source>
        <dbReference type="Proteomes" id="UP000735302"/>
    </source>
</evidence>
<evidence type="ECO:0000313" key="2">
    <source>
        <dbReference type="EMBL" id="GFO24839.1"/>
    </source>
</evidence>
<proteinExistence type="predicted"/>
<keyword evidence="3" id="KW-1185">Reference proteome</keyword>
<protein>
    <submittedName>
        <fullName evidence="2">Uncharacterized protein</fullName>
    </submittedName>
</protein>
<dbReference type="EMBL" id="BLXT01005660">
    <property type="protein sequence ID" value="GFO24839.1"/>
    <property type="molecule type" value="Genomic_DNA"/>
</dbReference>
<dbReference type="Proteomes" id="UP000735302">
    <property type="component" value="Unassembled WGS sequence"/>
</dbReference>
<feature type="region of interest" description="Disordered" evidence="1">
    <location>
        <begin position="36"/>
        <end position="80"/>
    </location>
</feature>
<reference evidence="2 3" key="1">
    <citation type="journal article" date="2021" name="Elife">
        <title>Chloroplast acquisition without the gene transfer in kleptoplastic sea slugs, Plakobranchus ocellatus.</title>
        <authorList>
            <person name="Maeda T."/>
            <person name="Takahashi S."/>
            <person name="Yoshida T."/>
            <person name="Shimamura S."/>
            <person name="Takaki Y."/>
            <person name="Nagai Y."/>
            <person name="Toyoda A."/>
            <person name="Suzuki Y."/>
            <person name="Arimoto A."/>
            <person name="Ishii H."/>
            <person name="Satoh N."/>
            <person name="Nishiyama T."/>
            <person name="Hasebe M."/>
            <person name="Maruyama T."/>
            <person name="Minagawa J."/>
            <person name="Obokata J."/>
            <person name="Shigenobu S."/>
        </authorList>
    </citation>
    <scope>NUCLEOTIDE SEQUENCE [LARGE SCALE GENOMIC DNA]</scope>
</reference>
<feature type="compositionally biased region" description="Basic and acidic residues" evidence="1">
    <location>
        <begin position="57"/>
        <end position="68"/>
    </location>
</feature>
<gene>
    <name evidence="2" type="ORF">PoB_005134400</name>
</gene>
<sequence length="80" mass="8295">MTVMAIKSASDHFLVKTCRVKNGHATHSPLCEAIPQQGDLKLSGPPSGQGAGGGAQTRDRSIPADIRADSLVTVPSTLRS</sequence>
<dbReference type="AlphaFoldDB" id="A0AAV4C2E6"/>
<name>A0AAV4C2E6_9GAST</name>